<gene>
    <name evidence="1" type="ORF">FA95DRAFT_1485275</name>
</gene>
<protein>
    <submittedName>
        <fullName evidence="1">Uncharacterized protein</fullName>
    </submittedName>
</protein>
<comment type="caution">
    <text evidence="1">The sequence shown here is derived from an EMBL/GenBank/DDBJ whole genome shotgun (WGS) entry which is preliminary data.</text>
</comment>
<reference evidence="1" key="2">
    <citation type="journal article" date="2022" name="New Phytol.">
        <title>Evolutionary transition to the ectomycorrhizal habit in the genomes of a hyperdiverse lineage of mushroom-forming fungi.</title>
        <authorList>
            <person name="Looney B."/>
            <person name="Miyauchi S."/>
            <person name="Morin E."/>
            <person name="Drula E."/>
            <person name="Courty P.E."/>
            <person name="Kohler A."/>
            <person name="Kuo A."/>
            <person name="LaButti K."/>
            <person name="Pangilinan J."/>
            <person name="Lipzen A."/>
            <person name="Riley R."/>
            <person name="Andreopoulos W."/>
            <person name="He G."/>
            <person name="Johnson J."/>
            <person name="Nolan M."/>
            <person name="Tritt A."/>
            <person name="Barry K.W."/>
            <person name="Grigoriev I.V."/>
            <person name="Nagy L.G."/>
            <person name="Hibbett D."/>
            <person name="Henrissat B."/>
            <person name="Matheny P.B."/>
            <person name="Labbe J."/>
            <person name="Martin F.M."/>
        </authorList>
    </citation>
    <scope>NUCLEOTIDE SEQUENCE</scope>
    <source>
        <strain evidence="1">FP105234-sp</strain>
    </source>
</reference>
<proteinExistence type="predicted"/>
<reference evidence="1" key="1">
    <citation type="submission" date="2021-02" db="EMBL/GenBank/DDBJ databases">
        <authorList>
            <consortium name="DOE Joint Genome Institute"/>
            <person name="Ahrendt S."/>
            <person name="Looney B.P."/>
            <person name="Miyauchi S."/>
            <person name="Morin E."/>
            <person name="Drula E."/>
            <person name="Courty P.E."/>
            <person name="Chicoki N."/>
            <person name="Fauchery L."/>
            <person name="Kohler A."/>
            <person name="Kuo A."/>
            <person name="Labutti K."/>
            <person name="Pangilinan J."/>
            <person name="Lipzen A."/>
            <person name="Riley R."/>
            <person name="Andreopoulos W."/>
            <person name="He G."/>
            <person name="Johnson J."/>
            <person name="Barry K.W."/>
            <person name="Grigoriev I.V."/>
            <person name="Nagy L."/>
            <person name="Hibbett D."/>
            <person name="Henrissat B."/>
            <person name="Matheny P.B."/>
            <person name="Labbe J."/>
            <person name="Martin F."/>
        </authorList>
    </citation>
    <scope>NUCLEOTIDE SEQUENCE</scope>
    <source>
        <strain evidence="1">FP105234-sp</strain>
    </source>
</reference>
<accession>A0ACB8S671</accession>
<evidence type="ECO:0000313" key="1">
    <source>
        <dbReference type="EMBL" id="KAI0051576.1"/>
    </source>
</evidence>
<organism evidence="1 2">
    <name type="scientific">Auriscalpium vulgare</name>
    <dbReference type="NCBI Taxonomy" id="40419"/>
    <lineage>
        <taxon>Eukaryota</taxon>
        <taxon>Fungi</taxon>
        <taxon>Dikarya</taxon>
        <taxon>Basidiomycota</taxon>
        <taxon>Agaricomycotina</taxon>
        <taxon>Agaricomycetes</taxon>
        <taxon>Russulales</taxon>
        <taxon>Auriscalpiaceae</taxon>
        <taxon>Auriscalpium</taxon>
    </lineage>
</organism>
<dbReference type="EMBL" id="MU275851">
    <property type="protein sequence ID" value="KAI0051576.1"/>
    <property type="molecule type" value="Genomic_DNA"/>
</dbReference>
<dbReference type="Proteomes" id="UP000814033">
    <property type="component" value="Unassembled WGS sequence"/>
</dbReference>
<keyword evidence="2" id="KW-1185">Reference proteome</keyword>
<sequence>MSKRLEELEAALAKTQGTSSTRRPLLRDAGRQDPLAAISDLEARYEADLESVSENLGSLAIDLDGNLKYHGETAGAEYLQSLMPDGERKSRELGNPKCLGLPVEVLELVASFPFGPQTRIHSTALFDNFIPSGERAIQLADLYYANLAWMSAPIPRGDFERVIIKPVYQTPGGHASLSGLHAHDVSVFFMVLALGSLFDHSPSHELSAEQYNAFGRAAFALESIVRGATCATLQALFLIMYFSYYADRSENELSWVLMGVCAKASQMIGLQRDSAGCNLDREEVQRRRIIFWEFYSWDALTSVVNGRPPALNLAHADCRFPDDLDPFIKEDGSSELGFHAWTYRYSAACLSIAVQRAFAVRTPSYNSLLQLDKRIRTFPIPSHLQSPGQDASKFWNQDPTRAMQQYCVVNECEAILLYIHRSYFAQALRESEEPLRHKYSPSVTATYRGSLVLIATLKHLNSVHPKLSSCIWHFWSGFYSSCVLLGAIVVESPGSMLAQNALAELDSARIIYEEGSQLCRPPATMTMLNKLHVRAHASFEEYQTKLMNGETSRPPPMDGSPGAPDELDVVCGRTSMINNSASVGLRGSTAPSIHAGNAAFNPPDAAYGYTLADASQPVYQAMGAAEATPSLYLPGADDPATFALRPQDNPQFPSVGAAAPQLVQNEQEIWLKFMEGLGVSY</sequence>
<evidence type="ECO:0000313" key="2">
    <source>
        <dbReference type="Proteomes" id="UP000814033"/>
    </source>
</evidence>
<name>A0ACB8S671_9AGAM</name>